<gene>
    <name evidence="1" type="ORF">T07_4418</name>
</gene>
<comment type="caution">
    <text evidence="1">The sequence shown here is derived from an EMBL/GenBank/DDBJ whole genome shotgun (WGS) entry which is preliminary data.</text>
</comment>
<dbReference type="EMBL" id="JYDL01000173">
    <property type="protein sequence ID" value="KRX14058.1"/>
    <property type="molecule type" value="Genomic_DNA"/>
</dbReference>
<name>A0A0V0RI96_9BILA</name>
<dbReference type="AlphaFoldDB" id="A0A0V0RI96"/>
<proteinExistence type="predicted"/>
<dbReference type="OrthoDB" id="10057240at2759"/>
<evidence type="ECO:0008006" key="3">
    <source>
        <dbReference type="Google" id="ProtNLM"/>
    </source>
</evidence>
<dbReference type="Proteomes" id="UP000054630">
    <property type="component" value="Unassembled WGS sequence"/>
</dbReference>
<sequence length="85" mass="9847">MRYSTEDQMNVEICQLPPNEDGNITNKEHIDEDDLMKVELKDVCGELETQEETTPKLHERKKRNSFMNAFDLVRVAPLSNIAPRS</sequence>
<reference evidence="1 2" key="1">
    <citation type="submission" date="2015-01" db="EMBL/GenBank/DDBJ databases">
        <title>Evolution of Trichinella species and genotypes.</title>
        <authorList>
            <person name="Korhonen P.K."/>
            <person name="Edoardo P."/>
            <person name="Giuseppe L.R."/>
            <person name="Gasser R.B."/>
        </authorList>
    </citation>
    <scope>NUCLEOTIDE SEQUENCE [LARGE SCALE GENOMIC DNA]</scope>
    <source>
        <strain evidence="1">ISS37</strain>
    </source>
</reference>
<protein>
    <recommendedName>
        <fullName evidence="3">PiggyBac transposable element-derived protein domain-containing protein</fullName>
    </recommendedName>
</protein>
<evidence type="ECO:0000313" key="1">
    <source>
        <dbReference type="EMBL" id="KRX14058.1"/>
    </source>
</evidence>
<accession>A0A0V0RI96</accession>
<organism evidence="1 2">
    <name type="scientific">Trichinella nelsoni</name>
    <dbReference type="NCBI Taxonomy" id="6336"/>
    <lineage>
        <taxon>Eukaryota</taxon>
        <taxon>Metazoa</taxon>
        <taxon>Ecdysozoa</taxon>
        <taxon>Nematoda</taxon>
        <taxon>Enoplea</taxon>
        <taxon>Dorylaimia</taxon>
        <taxon>Trichinellida</taxon>
        <taxon>Trichinellidae</taxon>
        <taxon>Trichinella</taxon>
    </lineage>
</organism>
<keyword evidence="2" id="KW-1185">Reference proteome</keyword>
<evidence type="ECO:0000313" key="2">
    <source>
        <dbReference type="Proteomes" id="UP000054630"/>
    </source>
</evidence>